<dbReference type="AlphaFoldDB" id="A0A1H9GH32"/>
<reference evidence="2" key="1">
    <citation type="submission" date="2016-10" db="EMBL/GenBank/DDBJ databases">
        <authorList>
            <person name="Varghese N."/>
            <person name="Submissions S."/>
        </authorList>
    </citation>
    <scope>NUCLEOTIDE SEQUENCE [LARGE SCALE GENOMIC DNA]</scope>
    <source>
        <strain evidence="2">DSM 44437</strain>
    </source>
</reference>
<sequence length="220" mass="23829">MSFSGVTAALNRVAELAEQALQALRQASDSAGDCGKLLSGSTAGTTNEDEASAVTADFEAVRAGALRQCEALEAVLRGIDQIRARFEAGTAPEPPTWAEQQRERLPPYITSGFYLDPDGHAELVQSGREPDGEHERINNHLIAVGAIPPIKIESATHVEMKVAWRMRQGGVDRVDLTINNKVCTGDLSCTRLLPYVLLPGQKLVIHDPVKSHEIRGKDVR</sequence>
<accession>A0A1H9GH32</accession>
<name>A0A1H9GH32_9PSEU</name>
<dbReference type="EMBL" id="FOFV01000003">
    <property type="protein sequence ID" value="SEQ49366.1"/>
    <property type="molecule type" value="Genomic_DNA"/>
</dbReference>
<dbReference type="InterPro" id="IPR032724">
    <property type="entry name" value="SCP1.201-like"/>
</dbReference>
<protein>
    <submittedName>
        <fullName evidence="1">SCP1.201-like deaminase</fullName>
    </submittedName>
</protein>
<evidence type="ECO:0000313" key="2">
    <source>
        <dbReference type="Proteomes" id="UP000199503"/>
    </source>
</evidence>
<proteinExistence type="predicted"/>
<dbReference type="RefSeq" id="WP_089913037.1">
    <property type="nucleotide sequence ID" value="NZ_FOFV01000003.1"/>
</dbReference>
<dbReference type="OrthoDB" id="3370651at2"/>
<gene>
    <name evidence="1" type="ORF">SAMN04488000_103123</name>
</gene>
<keyword evidence="2" id="KW-1185">Reference proteome</keyword>
<dbReference type="Pfam" id="PF14428">
    <property type="entry name" value="DddA-like"/>
    <property type="match status" value="1"/>
</dbReference>
<dbReference type="STRING" id="65499.SAMN04488000_103123"/>
<dbReference type="Proteomes" id="UP000199503">
    <property type="component" value="Unassembled WGS sequence"/>
</dbReference>
<evidence type="ECO:0000313" key="1">
    <source>
        <dbReference type="EMBL" id="SEQ49366.1"/>
    </source>
</evidence>
<organism evidence="1 2">
    <name type="scientific">Lentzea albida</name>
    <dbReference type="NCBI Taxonomy" id="65499"/>
    <lineage>
        <taxon>Bacteria</taxon>
        <taxon>Bacillati</taxon>
        <taxon>Actinomycetota</taxon>
        <taxon>Actinomycetes</taxon>
        <taxon>Pseudonocardiales</taxon>
        <taxon>Pseudonocardiaceae</taxon>
        <taxon>Lentzea</taxon>
    </lineage>
</organism>